<dbReference type="Proteomes" id="UP001054945">
    <property type="component" value="Unassembled WGS sequence"/>
</dbReference>
<reference evidence="2 3" key="1">
    <citation type="submission" date="2021-06" db="EMBL/GenBank/DDBJ databases">
        <title>Caerostris extrusa draft genome.</title>
        <authorList>
            <person name="Kono N."/>
            <person name="Arakawa K."/>
        </authorList>
    </citation>
    <scope>NUCLEOTIDE SEQUENCE [LARGE SCALE GENOMIC DNA]</scope>
</reference>
<protein>
    <submittedName>
        <fullName evidence="2">Uncharacterized protein</fullName>
    </submittedName>
</protein>
<proteinExistence type="predicted"/>
<accession>A0AAV4T2E4</accession>
<evidence type="ECO:0000313" key="3">
    <source>
        <dbReference type="Proteomes" id="UP001054945"/>
    </source>
</evidence>
<feature type="region of interest" description="Disordered" evidence="1">
    <location>
        <begin position="1"/>
        <end position="46"/>
    </location>
</feature>
<evidence type="ECO:0000313" key="2">
    <source>
        <dbReference type="EMBL" id="GIY38930.1"/>
    </source>
</evidence>
<dbReference type="AlphaFoldDB" id="A0AAV4T2E4"/>
<evidence type="ECO:0000256" key="1">
    <source>
        <dbReference type="SAM" id="MobiDB-lite"/>
    </source>
</evidence>
<gene>
    <name evidence="2" type="ORF">CEXT_769971</name>
</gene>
<feature type="compositionally biased region" description="Polar residues" evidence="1">
    <location>
        <begin position="33"/>
        <end position="46"/>
    </location>
</feature>
<organism evidence="2 3">
    <name type="scientific">Caerostris extrusa</name>
    <name type="common">Bark spider</name>
    <name type="synonym">Caerostris bankana</name>
    <dbReference type="NCBI Taxonomy" id="172846"/>
    <lineage>
        <taxon>Eukaryota</taxon>
        <taxon>Metazoa</taxon>
        <taxon>Ecdysozoa</taxon>
        <taxon>Arthropoda</taxon>
        <taxon>Chelicerata</taxon>
        <taxon>Arachnida</taxon>
        <taxon>Araneae</taxon>
        <taxon>Araneomorphae</taxon>
        <taxon>Entelegynae</taxon>
        <taxon>Araneoidea</taxon>
        <taxon>Araneidae</taxon>
        <taxon>Caerostris</taxon>
    </lineage>
</organism>
<dbReference type="EMBL" id="BPLR01010376">
    <property type="protein sequence ID" value="GIY38930.1"/>
    <property type="molecule type" value="Genomic_DNA"/>
</dbReference>
<comment type="caution">
    <text evidence="2">The sequence shown here is derived from an EMBL/GenBank/DDBJ whole genome shotgun (WGS) entry which is preliminary data.</text>
</comment>
<keyword evidence="3" id="KW-1185">Reference proteome</keyword>
<sequence>MEVQGRYSKKEPLTKAQSVSHLDAYQDSVPYESKQNNHNSKFGNSSMKEPASVAMFIDLKDEVVQNGASNRVKVSEHSNCIPTDSTQELSNSLFVKRL</sequence>
<name>A0AAV4T2E4_CAEEX</name>